<organism evidence="3 4">
    <name type="scientific">Monilinia laxa</name>
    <name type="common">Brown rot fungus</name>
    <name type="synonym">Sclerotinia laxa</name>
    <dbReference type="NCBI Taxonomy" id="61186"/>
    <lineage>
        <taxon>Eukaryota</taxon>
        <taxon>Fungi</taxon>
        <taxon>Dikarya</taxon>
        <taxon>Ascomycota</taxon>
        <taxon>Pezizomycotina</taxon>
        <taxon>Leotiomycetes</taxon>
        <taxon>Helotiales</taxon>
        <taxon>Sclerotiniaceae</taxon>
        <taxon>Monilinia</taxon>
    </lineage>
</organism>
<proteinExistence type="predicted"/>
<name>A0A5N6KHI7_MONLA</name>
<accession>A0A5N6KHI7</accession>
<keyword evidence="4" id="KW-1185">Reference proteome</keyword>
<protein>
    <recommendedName>
        <fullName evidence="5">Integral membrane protein</fullName>
    </recommendedName>
</protein>
<keyword evidence="2" id="KW-1133">Transmembrane helix</keyword>
<dbReference type="OrthoDB" id="2603at2759"/>
<feature type="compositionally biased region" description="Low complexity" evidence="1">
    <location>
        <begin position="257"/>
        <end position="266"/>
    </location>
</feature>
<keyword evidence="2" id="KW-0472">Membrane</keyword>
<feature type="transmembrane region" description="Helical" evidence="2">
    <location>
        <begin position="325"/>
        <end position="345"/>
    </location>
</feature>
<feature type="transmembrane region" description="Helical" evidence="2">
    <location>
        <begin position="133"/>
        <end position="156"/>
    </location>
</feature>
<feature type="transmembrane region" description="Helical" evidence="2">
    <location>
        <begin position="390"/>
        <end position="410"/>
    </location>
</feature>
<feature type="transmembrane region" description="Helical" evidence="2">
    <location>
        <begin position="176"/>
        <end position="194"/>
    </location>
</feature>
<evidence type="ECO:0000313" key="3">
    <source>
        <dbReference type="EMBL" id="KAB8303145.1"/>
    </source>
</evidence>
<evidence type="ECO:0008006" key="5">
    <source>
        <dbReference type="Google" id="ProtNLM"/>
    </source>
</evidence>
<feature type="compositionally biased region" description="Basic and acidic residues" evidence="1">
    <location>
        <begin position="247"/>
        <end position="256"/>
    </location>
</feature>
<feature type="transmembrane region" description="Helical" evidence="2">
    <location>
        <begin position="365"/>
        <end position="384"/>
    </location>
</feature>
<evidence type="ECO:0000256" key="2">
    <source>
        <dbReference type="SAM" id="Phobius"/>
    </source>
</evidence>
<feature type="region of interest" description="Disordered" evidence="1">
    <location>
        <begin position="247"/>
        <end position="266"/>
    </location>
</feature>
<sequence>MEGVAYGVFRFLNPTTRREEIDWEAGRRGRRGKREGTDDGVLRDERGKDEVKGDELIMAGKRSGGNIDADREKKEIVFRKWRARDNRKGRHAITLRPSAASPSNPQYPTSTSTYHAILTGLLRMFTRFPCYDISYLIAMIFTLGSLIWCINAFFVWLPLESPSSEFPGEIADAGGITAFVGATVFELGSILLILEAVNEDQTDCFGWAIEEVWEEETRTWRKGVRKDQARCRHHHRNHRNLVGKSLEHRSNVEEAKPPSSTTSSTPTWQWFPSLSSLSTHYMHSLGFLACSAQLLGATIFWISGFTALPPIYTDLTSTRAQNSAYWLPQVIGGTGFIISGLLFMLETQSAWYKPAWRTLGWHIGAWNLVGGIGFTLCGVLGFAAENSGAVYQGSLATFWGSWCFLVGSVVQWYESLEKFPVEVEGQVMGK</sequence>
<dbReference type="AlphaFoldDB" id="A0A5N6KHI7"/>
<dbReference type="EMBL" id="VIGI01000002">
    <property type="protein sequence ID" value="KAB8303145.1"/>
    <property type="molecule type" value="Genomic_DNA"/>
</dbReference>
<reference evidence="3 4" key="1">
    <citation type="submission" date="2019-06" db="EMBL/GenBank/DDBJ databases">
        <title>Genome Sequence of the Brown Rot Fungal Pathogen Monilinia laxa.</title>
        <authorList>
            <person name="De Miccolis Angelini R.M."/>
            <person name="Landi L."/>
            <person name="Abate D."/>
            <person name="Pollastro S."/>
            <person name="Romanazzi G."/>
            <person name="Faretra F."/>
        </authorList>
    </citation>
    <scope>NUCLEOTIDE SEQUENCE [LARGE SCALE GENOMIC DNA]</scope>
    <source>
        <strain evidence="3 4">Mlax316</strain>
    </source>
</reference>
<feature type="transmembrane region" description="Helical" evidence="2">
    <location>
        <begin position="285"/>
        <end position="305"/>
    </location>
</feature>
<dbReference type="Proteomes" id="UP000326757">
    <property type="component" value="Unassembled WGS sequence"/>
</dbReference>
<comment type="caution">
    <text evidence="3">The sequence shown here is derived from an EMBL/GenBank/DDBJ whole genome shotgun (WGS) entry which is preliminary data.</text>
</comment>
<evidence type="ECO:0000256" key="1">
    <source>
        <dbReference type="SAM" id="MobiDB-lite"/>
    </source>
</evidence>
<evidence type="ECO:0000313" key="4">
    <source>
        <dbReference type="Proteomes" id="UP000326757"/>
    </source>
</evidence>
<keyword evidence="2" id="KW-0812">Transmembrane</keyword>
<gene>
    <name evidence="3" type="ORF">EYC80_004594</name>
</gene>